<dbReference type="InterPro" id="IPR044094">
    <property type="entry name" value="AtsA-like_MBL-fold"/>
</dbReference>
<dbReference type="Proteomes" id="UP000564573">
    <property type="component" value="Unassembled WGS sequence"/>
</dbReference>
<dbReference type="PANTHER" id="PTHR46018:SF2">
    <property type="entry name" value="ZINC PHOSPHODIESTERASE ELAC PROTEIN 1"/>
    <property type="match status" value="1"/>
</dbReference>
<evidence type="ECO:0000313" key="3">
    <source>
        <dbReference type="EMBL" id="MBB3664574.1"/>
    </source>
</evidence>
<dbReference type="GO" id="GO:0042781">
    <property type="term" value="F:3'-tRNA processing endoribonuclease activity"/>
    <property type="evidence" value="ECO:0007669"/>
    <property type="project" value="TreeGrafter"/>
</dbReference>
<evidence type="ECO:0000256" key="2">
    <source>
        <dbReference type="ARBA" id="ARBA00022801"/>
    </source>
</evidence>
<keyword evidence="2" id="KW-0378">Hydrolase</keyword>
<accession>A0A839XT24</accession>
<reference evidence="3 4" key="1">
    <citation type="submission" date="2020-08" db="EMBL/GenBank/DDBJ databases">
        <title>Sequencing the genomes of 1000 actinobacteria strains.</title>
        <authorList>
            <person name="Klenk H.-P."/>
        </authorList>
    </citation>
    <scope>NUCLEOTIDE SEQUENCE [LARGE SCALE GENOMIC DNA]</scope>
    <source>
        <strain evidence="3 4">DSM 45267</strain>
    </source>
</reference>
<dbReference type="InterPro" id="IPR036866">
    <property type="entry name" value="RibonucZ/Hydroxyglut_hydro"/>
</dbReference>
<name>A0A839XT24_9PSEU</name>
<keyword evidence="1" id="KW-0540">Nuclease</keyword>
<evidence type="ECO:0000313" key="4">
    <source>
        <dbReference type="Proteomes" id="UP000564573"/>
    </source>
</evidence>
<dbReference type="CDD" id="cd07719">
    <property type="entry name" value="arylsulfatase_AtsA-like_MBL-fold"/>
    <property type="match status" value="1"/>
</dbReference>
<dbReference type="SUPFAM" id="SSF56281">
    <property type="entry name" value="Metallo-hydrolase/oxidoreductase"/>
    <property type="match status" value="1"/>
</dbReference>
<evidence type="ECO:0000256" key="1">
    <source>
        <dbReference type="ARBA" id="ARBA00022759"/>
    </source>
</evidence>
<proteinExistence type="predicted"/>
<dbReference type="EMBL" id="JACIBS010000001">
    <property type="protein sequence ID" value="MBB3664574.1"/>
    <property type="molecule type" value="Genomic_DNA"/>
</dbReference>
<organism evidence="3 4">
    <name type="scientific">Prauserella sediminis</name>
    <dbReference type="NCBI Taxonomy" id="577680"/>
    <lineage>
        <taxon>Bacteria</taxon>
        <taxon>Bacillati</taxon>
        <taxon>Actinomycetota</taxon>
        <taxon>Actinomycetes</taxon>
        <taxon>Pseudonocardiales</taxon>
        <taxon>Pseudonocardiaceae</taxon>
        <taxon>Prauserella</taxon>
        <taxon>Prauserella salsuginis group</taxon>
    </lineage>
</organism>
<comment type="caution">
    <text evidence="3">The sequence shown here is derived from an EMBL/GenBank/DDBJ whole genome shotgun (WGS) entry which is preliminary data.</text>
</comment>
<dbReference type="Gene3D" id="3.60.15.10">
    <property type="entry name" value="Ribonuclease Z/Hydroxyacylglutathione hydrolase-like"/>
    <property type="match status" value="1"/>
</dbReference>
<sequence>MGNRALEQLFRANPTGTATYQELSQVRGVFLTHLHSDHIIDYGQLLVIAWWQGLQAMSTPLPVRGPGRRDTLPPVFGDRPEPPVVHPDNPGPGTEDMTASLIQAYATDINDRIRDNHFPDPRTLIDVRDIGIPGHRPEWEHAQPMPRIDPFVVFEDDRVRVSATLVEHQPVYPAFAYRFDTDEGSLVVSGDTGTSDNLVAMATGADLLVHEVIDEEYVDAEYGDDEAVRNHLLTAHTPANKVGQVAQAAGVPHLALNHLVPAQPPVSRWRNAKRGYDGRLTVGEDLMWLSFNRRRPTS</sequence>
<keyword evidence="1" id="KW-0255">Endonuclease</keyword>
<dbReference type="AlphaFoldDB" id="A0A839XT24"/>
<protein>
    <submittedName>
        <fullName evidence="3">Ribonuclease BN (tRNA processing enzyme)</fullName>
    </submittedName>
</protein>
<gene>
    <name evidence="3" type="ORF">FB384_003478</name>
</gene>
<keyword evidence="4" id="KW-1185">Reference proteome</keyword>
<dbReference type="PANTHER" id="PTHR46018">
    <property type="entry name" value="ZINC PHOSPHODIESTERASE ELAC PROTEIN 1"/>
    <property type="match status" value="1"/>
</dbReference>